<feature type="chain" id="PRO_5013210041" description="Filamentous haemagglutinin FhaB/tRNA nuclease CdiA-like TPS domain-containing protein" evidence="1">
    <location>
        <begin position="26"/>
        <end position="814"/>
    </location>
</feature>
<dbReference type="Proteomes" id="UP000218418">
    <property type="component" value="Chromosome"/>
</dbReference>
<dbReference type="EMBL" id="AP018227">
    <property type="protein sequence ID" value="BAY83539.1"/>
    <property type="molecule type" value="Genomic_DNA"/>
</dbReference>
<gene>
    <name evidence="3" type="ORF">NIES267_30280</name>
</gene>
<dbReference type="InterPro" id="IPR011050">
    <property type="entry name" value="Pectin_lyase_fold/virulence"/>
</dbReference>
<evidence type="ECO:0000259" key="2">
    <source>
        <dbReference type="SMART" id="SM00912"/>
    </source>
</evidence>
<dbReference type="Gene3D" id="2.160.20.10">
    <property type="entry name" value="Single-stranded right-handed beta-helix, Pectin lyase-like"/>
    <property type="match status" value="2"/>
</dbReference>
<dbReference type="Pfam" id="PF05860">
    <property type="entry name" value="TPS"/>
    <property type="match status" value="1"/>
</dbReference>
<accession>A0A1Z4LQM4</accession>
<keyword evidence="4" id="KW-1185">Reference proteome</keyword>
<dbReference type="SUPFAM" id="SSF51126">
    <property type="entry name" value="Pectin lyase-like"/>
    <property type="match status" value="3"/>
</dbReference>
<organism evidence="3 4">
    <name type="scientific">Calothrix parasitica NIES-267</name>
    <dbReference type="NCBI Taxonomy" id="1973488"/>
    <lineage>
        <taxon>Bacteria</taxon>
        <taxon>Bacillati</taxon>
        <taxon>Cyanobacteriota</taxon>
        <taxon>Cyanophyceae</taxon>
        <taxon>Nostocales</taxon>
        <taxon>Calotrichaceae</taxon>
        <taxon>Calothrix</taxon>
    </lineage>
</organism>
<dbReference type="SMART" id="SM00912">
    <property type="entry name" value="Haemagg_act"/>
    <property type="match status" value="1"/>
</dbReference>
<proteinExistence type="predicted"/>
<feature type="signal peptide" evidence="1">
    <location>
        <begin position="1"/>
        <end position="25"/>
    </location>
</feature>
<keyword evidence="1" id="KW-0732">Signal</keyword>
<name>A0A1Z4LQM4_9CYAN</name>
<protein>
    <recommendedName>
        <fullName evidence="2">Filamentous haemagglutinin FhaB/tRNA nuclease CdiA-like TPS domain-containing protein</fullName>
    </recommendedName>
</protein>
<dbReference type="InterPro" id="IPR008638">
    <property type="entry name" value="FhaB/CdiA-like_TPS"/>
</dbReference>
<reference evidence="3 4" key="1">
    <citation type="submission" date="2017-06" db="EMBL/GenBank/DDBJ databases">
        <title>Genome sequencing of cyanobaciteial culture collection at National Institute for Environmental Studies (NIES).</title>
        <authorList>
            <person name="Hirose Y."/>
            <person name="Shimura Y."/>
            <person name="Fujisawa T."/>
            <person name="Nakamura Y."/>
            <person name="Kawachi M."/>
        </authorList>
    </citation>
    <scope>NUCLEOTIDE SEQUENCE [LARGE SCALE GENOMIC DNA]</scope>
    <source>
        <strain evidence="3 4">NIES-267</strain>
    </source>
</reference>
<feature type="domain" description="Filamentous haemagglutinin FhaB/tRNA nuclease CdiA-like TPS" evidence="2">
    <location>
        <begin position="27"/>
        <end position="139"/>
    </location>
</feature>
<sequence>MKGIAFLSGLISGLLTSGFFLSAVAQVSSDKTTNTTINKNGNKFNITNGIQKGNNLFHSFDKFSIPKGSSAVFKNPNNIVNIINRVTGGNISNIDGLIKASGNANLFLMNPAGIVFSENASLDIGGSFYGTTAESIKFADGLEFSATNTNESPLLSINVPVGLQIGQNSKSIQVRGTGHNLFKNGAFSPYFNLGSTNSLQVKPGYTLALVGADIKVDDGILTAESGRLELVSIREGEIDLIEDLKSFRLGEAKFISNLGDIKLSQKTLIDVSGAGAGSVNLQGNQINLKDDSAVLVQNRGIQPAGDINVRAKSIELSGNTQLGSIFINETLAGDAGNIIIETERLKILDGTAVFSQTFGFGNSGSIDINATESIDIIGVSAVNPEQVSIIGSTTFSEGNAGNIKLSTRNLSVLDSNGISVVGFGGGSSGNIIIDSETVQVAKMRQEIRVIPAISGSAFGTGDAGNITINTQTLSVRDGSNISTTGYNSGGSGSININATKSVEVIGENEIQNSNINSSVLAGLEFDGQLLKFSELITSNAGEVNINTAYLKIGNNANISVVNQGMGDAGKLRVNADLTQLENQGSLLAISNSGGGGNIFVRADSLQLRRNSLISTNSGGERNGGNINIDTNTLVAVENSDITANAENSFGGKVTINAEGIFGTQFRENLTPQSDITASSELGAEFNGEVELNTPGIDPSSGINELPENLTDSSNQIAAGCSNKSGNSFIATGKGGIPQNPQEQFNINRSWSDIRNLSAFRKLNNNSEITSISNKLEIIEATAFIRNENGEIELVAAQNTPFNTTQVSNCSSLNT</sequence>
<dbReference type="NCBIfam" id="TIGR01901">
    <property type="entry name" value="adhes_NPXG"/>
    <property type="match status" value="1"/>
</dbReference>
<evidence type="ECO:0000313" key="3">
    <source>
        <dbReference type="EMBL" id="BAY83539.1"/>
    </source>
</evidence>
<dbReference type="AlphaFoldDB" id="A0A1Z4LQM4"/>
<dbReference type="OrthoDB" id="199569at2"/>
<evidence type="ECO:0000313" key="4">
    <source>
        <dbReference type="Proteomes" id="UP000218418"/>
    </source>
</evidence>
<evidence type="ECO:0000256" key="1">
    <source>
        <dbReference type="SAM" id="SignalP"/>
    </source>
</evidence>
<dbReference type="InterPro" id="IPR012334">
    <property type="entry name" value="Pectin_lyas_fold"/>
</dbReference>